<reference evidence="1" key="1">
    <citation type="submission" date="2017-02" db="EMBL/GenBank/DDBJ databases">
        <title>Shigella draft genomes.</title>
        <authorList>
            <person name="Weis A.M."/>
            <person name="Weimer B.C."/>
            <person name="Gilpin B."/>
        </authorList>
    </citation>
    <scope>NUCLEOTIDE SEQUENCE [LARGE SCALE GENOMIC DNA]</scope>
    <source>
        <strain evidence="1">BCW_4868</strain>
    </source>
</reference>
<accession>A0A1S9IS04</accession>
<organism evidence="1">
    <name type="scientific">Shigella boydii</name>
    <dbReference type="NCBI Taxonomy" id="621"/>
    <lineage>
        <taxon>Bacteria</taxon>
        <taxon>Pseudomonadati</taxon>
        <taxon>Pseudomonadota</taxon>
        <taxon>Gammaproteobacteria</taxon>
        <taxon>Enterobacterales</taxon>
        <taxon>Enterobacteriaceae</taxon>
        <taxon>Shigella</taxon>
    </lineage>
</organism>
<dbReference type="AlphaFoldDB" id="A0A1S9IS04"/>
<name>A0A1S9IS04_SHIBO</name>
<protein>
    <submittedName>
        <fullName evidence="1">Uncharacterized protein</fullName>
    </submittedName>
</protein>
<dbReference type="EMBL" id="MSJS02000205">
    <property type="protein sequence ID" value="OOO73403.1"/>
    <property type="molecule type" value="Genomic_DNA"/>
</dbReference>
<dbReference type="Proteomes" id="UP000868349">
    <property type="component" value="Unassembled WGS sequence"/>
</dbReference>
<sequence length="68" mass="7502">MTVAITPPYCLPGLGRKTVTESLINRFVSNLVRCGYLFSNYTISTGSWHVQVGKKTKTGQPNISLIDQ</sequence>
<proteinExistence type="predicted"/>
<evidence type="ECO:0000313" key="1">
    <source>
        <dbReference type="EMBL" id="OOO73403.1"/>
    </source>
</evidence>
<comment type="caution">
    <text evidence="1">The sequence shown here is derived from an EMBL/GenBank/DDBJ whole genome shotgun (WGS) entry which is preliminary data.</text>
</comment>
<gene>
    <name evidence="1" type="ORF">AJR17_026435</name>
</gene>